<dbReference type="OrthoDB" id="1434354at2759"/>
<reference evidence="2" key="1">
    <citation type="submission" date="2014-09" db="EMBL/GenBank/DDBJ databases">
        <title>Draft genome sequence of an oleaginous Mucoromycotina fungus Mucor ambiguus NBRC6742.</title>
        <authorList>
            <person name="Takeda I."/>
            <person name="Yamane N."/>
            <person name="Morita T."/>
            <person name="Tamano K."/>
            <person name="Machida M."/>
            <person name="Baker S."/>
            <person name="Koike H."/>
        </authorList>
    </citation>
    <scope>NUCLEOTIDE SEQUENCE</scope>
    <source>
        <strain evidence="2">NBRC 6742</strain>
    </source>
</reference>
<proteinExistence type="predicted"/>
<name>A0A0C9MGT9_9FUNG</name>
<dbReference type="InterPro" id="IPR036273">
    <property type="entry name" value="CRAL/TRIO_N_dom_sf"/>
</dbReference>
<dbReference type="AlphaFoldDB" id="A0A0C9MGT9"/>
<dbReference type="InterPro" id="IPR051026">
    <property type="entry name" value="PI/PC_transfer"/>
</dbReference>
<evidence type="ECO:0000313" key="3">
    <source>
        <dbReference type="Proteomes" id="UP000053815"/>
    </source>
</evidence>
<dbReference type="SMART" id="SM00516">
    <property type="entry name" value="SEC14"/>
    <property type="match status" value="1"/>
</dbReference>
<protein>
    <submittedName>
        <fullName evidence="2">CRAL/TRIO domain-containing protein</fullName>
    </submittedName>
</protein>
<dbReference type="STRING" id="91626.A0A0C9MGT9"/>
<dbReference type="PANTHER" id="PTHR45657">
    <property type="entry name" value="CRAL-TRIO DOMAIN-CONTAINING PROTEIN YKL091C-RELATED"/>
    <property type="match status" value="1"/>
</dbReference>
<dbReference type="Proteomes" id="UP000053815">
    <property type="component" value="Unassembled WGS sequence"/>
</dbReference>
<dbReference type="Pfam" id="PF00650">
    <property type="entry name" value="CRAL_TRIO"/>
    <property type="match status" value="1"/>
</dbReference>
<dbReference type="PANTHER" id="PTHR45657:SF1">
    <property type="entry name" value="CRAL-TRIO DOMAIN-CONTAINING PROTEIN YKL091C-RELATED"/>
    <property type="match status" value="1"/>
</dbReference>
<dbReference type="SUPFAM" id="SSF52087">
    <property type="entry name" value="CRAL/TRIO domain"/>
    <property type="match status" value="2"/>
</dbReference>
<dbReference type="EMBL" id="DF836416">
    <property type="protein sequence ID" value="GAN06534.1"/>
    <property type="molecule type" value="Genomic_DNA"/>
</dbReference>
<dbReference type="InterPro" id="IPR001251">
    <property type="entry name" value="CRAL-TRIO_dom"/>
</dbReference>
<dbReference type="InterPro" id="IPR036865">
    <property type="entry name" value="CRAL-TRIO_dom_sf"/>
</dbReference>
<evidence type="ECO:0000259" key="1">
    <source>
        <dbReference type="PROSITE" id="PS50191"/>
    </source>
</evidence>
<dbReference type="CDD" id="cd00170">
    <property type="entry name" value="SEC14"/>
    <property type="match status" value="1"/>
</dbReference>
<evidence type="ECO:0000313" key="2">
    <source>
        <dbReference type="EMBL" id="GAN06534.1"/>
    </source>
</evidence>
<dbReference type="PROSITE" id="PS50191">
    <property type="entry name" value="CRAL_TRIO"/>
    <property type="match status" value="1"/>
</dbReference>
<gene>
    <name evidence="2" type="ORF">MAM1_0127c06018</name>
</gene>
<accession>A0A0C9MGT9</accession>
<dbReference type="SUPFAM" id="SSF46938">
    <property type="entry name" value="CRAL/TRIO N-terminal domain"/>
    <property type="match status" value="1"/>
</dbReference>
<feature type="domain" description="CRAL-TRIO" evidence="1">
    <location>
        <begin position="116"/>
        <end position="299"/>
    </location>
</feature>
<dbReference type="Gene3D" id="3.40.525.10">
    <property type="entry name" value="CRAL-TRIO lipid binding domain"/>
    <property type="match status" value="1"/>
</dbReference>
<sequence length="358" mass="40920">MGIPHRSNEKKQRLLEELRHSLSQSIDKEFPDAQLIQFLEANVWVVNDARQQLMDTVNWRKKMDTDHIPVATKYNKLPLLVACRGYKHIDDANFTVRPELSESVIRIANCIGGDCFHKFDKEGHPILIDRTGYHNTKEMGNNVTATEITNYQIAANEFLNRVIMPEGCERAGKTIHSETVIFDCTNMSLWQFHMSAMYHLKAIAEIVQNYYPETLHRLFIVNAPSAFVVMFKVIKPWLNPRVSIPCHRATELHQLTALRYYKTLDKIHVLGSNFQTVLLDYIEADDLPDFLGGNCTCKHMPGGCVPIIAQKPKDKFKATDKNNKVPTVYNSDIMEAATVDEQLCCLVPDSNTSSIYYD</sequence>
<keyword evidence="3" id="KW-1185">Reference proteome</keyword>
<organism evidence="2">
    <name type="scientific">Mucor ambiguus</name>
    <dbReference type="NCBI Taxonomy" id="91626"/>
    <lineage>
        <taxon>Eukaryota</taxon>
        <taxon>Fungi</taxon>
        <taxon>Fungi incertae sedis</taxon>
        <taxon>Mucoromycota</taxon>
        <taxon>Mucoromycotina</taxon>
        <taxon>Mucoromycetes</taxon>
        <taxon>Mucorales</taxon>
        <taxon>Mucorineae</taxon>
        <taxon>Mucoraceae</taxon>
        <taxon>Mucor</taxon>
    </lineage>
</organism>